<comment type="caution">
    <text evidence="2">The sequence shown here is derived from an EMBL/GenBank/DDBJ whole genome shotgun (WGS) entry which is preliminary data.</text>
</comment>
<sequence length="126" mass="14502">MQKQHQRSVEQYIRAYNQFDIEGMLALLHPDIVFQNISEGEVSLETKGIAAFRKQAEEAQTFFSEREQTVTSWSFRQDTVIVGIRYRAVLAKDLPNGLRHGDPLQLDGVSEFVFEGDKIIRLTDRS</sequence>
<dbReference type="EMBL" id="VOOR01000070">
    <property type="protein sequence ID" value="TXB60650.1"/>
    <property type="molecule type" value="Genomic_DNA"/>
</dbReference>
<protein>
    <submittedName>
        <fullName evidence="2">Nuclear transport factor 2 family protein</fullName>
    </submittedName>
</protein>
<dbReference type="SUPFAM" id="SSF54427">
    <property type="entry name" value="NTF2-like"/>
    <property type="match status" value="1"/>
</dbReference>
<gene>
    <name evidence="2" type="ORF">FRY97_20090</name>
</gene>
<dbReference type="Proteomes" id="UP000321580">
    <property type="component" value="Unassembled WGS sequence"/>
</dbReference>
<evidence type="ECO:0000259" key="1">
    <source>
        <dbReference type="Pfam" id="PF12680"/>
    </source>
</evidence>
<dbReference type="Pfam" id="PF12680">
    <property type="entry name" value="SnoaL_2"/>
    <property type="match status" value="1"/>
</dbReference>
<dbReference type="Gene3D" id="3.10.450.50">
    <property type="match status" value="1"/>
</dbReference>
<feature type="domain" description="SnoaL-like" evidence="1">
    <location>
        <begin position="9"/>
        <end position="121"/>
    </location>
</feature>
<name>A0A5C6RG10_9BACT</name>
<dbReference type="AlphaFoldDB" id="A0A5C6RG10"/>
<organism evidence="2 3">
    <name type="scientific">Phaeodactylibacter luteus</name>
    <dbReference type="NCBI Taxonomy" id="1564516"/>
    <lineage>
        <taxon>Bacteria</taxon>
        <taxon>Pseudomonadati</taxon>
        <taxon>Bacteroidota</taxon>
        <taxon>Saprospiria</taxon>
        <taxon>Saprospirales</taxon>
        <taxon>Haliscomenobacteraceae</taxon>
        <taxon>Phaeodactylibacter</taxon>
    </lineage>
</organism>
<dbReference type="OrthoDB" id="582835at2"/>
<evidence type="ECO:0000313" key="3">
    <source>
        <dbReference type="Proteomes" id="UP000321580"/>
    </source>
</evidence>
<evidence type="ECO:0000313" key="2">
    <source>
        <dbReference type="EMBL" id="TXB60650.1"/>
    </source>
</evidence>
<accession>A0A5C6RG10</accession>
<dbReference type="InterPro" id="IPR032710">
    <property type="entry name" value="NTF2-like_dom_sf"/>
</dbReference>
<proteinExistence type="predicted"/>
<dbReference type="RefSeq" id="WP_147169414.1">
    <property type="nucleotide sequence ID" value="NZ_VOOR01000070.1"/>
</dbReference>
<dbReference type="InterPro" id="IPR037401">
    <property type="entry name" value="SnoaL-like"/>
</dbReference>
<reference evidence="2 3" key="1">
    <citation type="submission" date="2019-08" db="EMBL/GenBank/DDBJ databases">
        <title>Genome of Phaeodactylibacter luteus.</title>
        <authorList>
            <person name="Bowman J.P."/>
        </authorList>
    </citation>
    <scope>NUCLEOTIDE SEQUENCE [LARGE SCALE GENOMIC DNA]</scope>
    <source>
        <strain evidence="2 3">KCTC 42180</strain>
    </source>
</reference>
<keyword evidence="3" id="KW-1185">Reference proteome</keyword>